<sequence>MILKIFALIALAAVVESGRWKGRRFPRFYGPKIRYINRPIHIPVPYPVTRVHTKFVDRHIPVYKKIHVPIVKKIPVIRTVIVREKIPKPYPVPKEIIRTITKKVEVPVVKHVPVPRHVPVIYEVPVDRPFPVEKKVIVEKPVPVTKEVPVPAPFPVFPKEKVGKPADGGTVVVDAGKGGGKFNDFGIPLGGKNVDVGIDPGIGKDIGDRFAGFSRPIGGGGIDVDFNRPAGGIDSGFNRPVGGIDQGFGLGGGLDAGFSRPNIAIDPPAVIDPGFNGGGINAGLNGPISVDPLIDTGNNVDNSIGGPGLGGPGFGGPGFGGPGLGSPDFGGPGFGIGGAVNPGFVGGGAGLGLDSNFDRFDNSLGGFELNGNGFPDSGFGDFSSFDARLNAIAQGQGGLVSSGGAIGQGISATDLGLPSGDLGLAGGRFGLDGIDAGDRFGRERFGGLLDSNVDLSTNLVGGGVPGEADFENNIMVEHKRACLERGEGRLMGAIPC</sequence>
<feature type="signal peptide" evidence="1">
    <location>
        <begin position="1"/>
        <end position="17"/>
    </location>
</feature>
<organism evidence="2 3">
    <name type="scientific">Magallana gigas</name>
    <name type="common">Pacific oyster</name>
    <name type="synonym">Crassostrea gigas</name>
    <dbReference type="NCBI Taxonomy" id="29159"/>
    <lineage>
        <taxon>Eukaryota</taxon>
        <taxon>Metazoa</taxon>
        <taxon>Spiralia</taxon>
        <taxon>Lophotrochozoa</taxon>
        <taxon>Mollusca</taxon>
        <taxon>Bivalvia</taxon>
        <taxon>Autobranchia</taxon>
        <taxon>Pteriomorphia</taxon>
        <taxon>Ostreida</taxon>
        <taxon>Ostreoidea</taxon>
        <taxon>Ostreidae</taxon>
        <taxon>Magallana</taxon>
    </lineage>
</organism>
<feature type="chain" id="PRO_5036450606" evidence="1">
    <location>
        <begin position="18"/>
        <end position="496"/>
    </location>
</feature>
<keyword evidence="3" id="KW-1185">Reference proteome</keyword>
<keyword evidence="1" id="KW-0732">Signal</keyword>
<dbReference type="EnsemblMetazoa" id="G22446.1">
    <property type="protein sequence ID" value="G22446.1:cds"/>
    <property type="gene ID" value="G22446"/>
</dbReference>
<evidence type="ECO:0000313" key="3">
    <source>
        <dbReference type="Proteomes" id="UP000005408"/>
    </source>
</evidence>
<protein>
    <submittedName>
        <fullName evidence="2">Uncharacterized protein</fullName>
    </submittedName>
</protein>
<name>A0A8W8KB47_MAGGI</name>
<dbReference type="Proteomes" id="UP000005408">
    <property type="component" value="Unassembled WGS sequence"/>
</dbReference>
<reference evidence="2" key="1">
    <citation type="submission" date="2022-08" db="UniProtKB">
        <authorList>
            <consortium name="EnsemblMetazoa"/>
        </authorList>
    </citation>
    <scope>IDENTIFICATION</scope>
    <source>
        <strain evidence="2">05x7-T-G4-1.051#20</strain>
    </source>
</reference>
<proteinExistence type="predicted"/>
<dbReference type="AlphaFoldDB" id="A0A8W8KB47"/>
<accession>A0A8W8KB47</accession>
<evidence type="ECO:0000256" key="1">
    <source>
        <dbReference type="SAM" id="SignalP"/>
    </source>
</evidence>
<evidence type="ECO:0000313" key="2">
    <source>
        <dbReference type="EnsemblMetazoa" id="G22446.1:cds"/>
    </source>
</evidence>